<proteinExistence type="predicted"/>
<keyword evidence="1" id="KW-0732">Signal</keyword>
<dbReference type="EMBL" id="AY307124">
    <property type="protein sequence ID" value="AAP73743.1"/>
    <property type="molecule type" value="Genomic_DNA"/>
</dbReference>
<protein>
    <submittedName>
        <fullName evidence="2">Aec2</fullName>
    </submittedName>
</protein>
<name>Q7X2C1_ECOLX</name>
<accession>Q7X2C1</accession>
<feature type="signal peptide" evidence="1">
    <location>
        <begin position="1"/>
        <end position="29"/>
    </location>
</feature>
<organism evidence="2">
    <name type="scientific">Escherichia coli</name>
    <dbReference type="NCBI Taxonomy" id="562"/>
    <lineage>
        <taxon>Bacteria</taxon>
        <taxon>Pseudomonadati</taxon>
        <taxon>Pseudomonadota</taxon>
        <taxon>Gammaproteobacteria</taxon>
        <taxon>Enterobacterales</taxon>
        <taxon>Enterobacteriaceae</taxon>
        <taxon>Escherichia</taxon>
    </lineage>
</organism>
<evidence type="ECO:0000256" key="1">
    <source>
        <dbReference type="SAM" id="SignalP"/>
    </source>
</evidence>
<evidence type="ECO:0000313" key="2">
    <source>
        <dbReference type="EMBL" id="AAP73743.1"/>
    </source>
</evidence>
<gene>
    <name evidence="2" type="primary">aec2</name>
</gene>
<dbReference type="AlphaFoldDB" id="Q7X2C1"/>
<reference evidence="2" key="1">
    <citation type="submission" date="2003-05" db="EMBL/GenBank/DDBJ databases">
        <title>Genetic organization and role in colibacillosis of the D10 island from a pathogenic avian O2 strain of Escherichia coli.</title>
        <authorList>
            <person name="Amory C.F."/>
            <person name="Bree A."/>
            <person name="Germon P."/>
            <person name="Schouler C."/>
            <person name="Moulin-Schouleur M."/>
        </authorList>
    </citation>
    <scope>NUCLEOTIDE SEQUENCE</scope>
    <source>
        <strain evidence="2">BEN 2332</strain>
    </source>
</reference>
<sequence length="134" mass="14445">MKQDKRRGLTRIALALALAGYCVAPVALAEDSAWVDSGETNIFQGTIPWLYSEGGSATTDADRVTLTSDLKGARPQGSETDKRLYSGDKLTVSWEIGDTEGDVDLGGLGDNAKTIDTIRWMSYKDAQGGIQKSW</sequence>
<feature type="chain" id="PRO_5004295079" evidence="1">
    <location>
        <begin position="30"/>
        <end position="134"/>
    </location>
</feature>